<dbReference type="CDD" id="cd06170">
    <property type="entry name" value="LuxR_C_like"/>
    <property type="match status" value="1"/>
</dbReference>
<dbReference type="InterPro" id="IPR041664">
    <property type="entry name" value="AAA_16"/>
</dbReference>
<keyword evidence="5" id="KW-1185">Reference proteome</keyword>
<name>A0A9X3S1U5_9ACTN</name>
<dbReference type="SUPFAM" id="SSF46894">
    <property type="entry name" value="C-terminal effector domain of the bipartite response regulators"/>
    <property type="match status" value="1"/>
</dbReference>
<evidence type="ECO:0000259" key="3">
    <source>
        <dbReference type="PROSITE" id="PS50043"/>
    </source>
</evidence>
<comment type="caution">
    <text evidence="4">The sequence shown here is derived from an EMBL/GenBank/DDBJ whole genome shotgun (WGS) entry which is preliminary data.</text>
</comment>
<gene>
    <name evidence="4" type="ORF">OM076_14620</name>
</gene>
<dbReference type="EMBL" id="JAPDOD010000012">
    <property type="protein sequence ID" value="MDA0161507.1"/>
    <property type="molecule type" value="Genomic_DNA"/>
</dbReference>
<dbReference type="PROSITE" id="PS50043">
    <property type="entry name" value="HTH_LUXR_2"/>
    <property type="match status" value="1"/>
</dbReference>
<dbReference type="GO" id="GO:0005737">
    <property type="term" value="C:cytoplasm"/>
    <property type="evidence" value="ECO:0007669"/>
    <property type="project" value="TreeGrafter"/>
</dbReference>
<reference evidence="4" key="1">
    <citation type="submission" date="2022-10" db="EMBL/GenBank/DDBJ databases">
        <title>The WGS of Solirubrobacter ginsenosidimutans DSM 21036.</title>
        <authorList>
            <person name="Jiang Z."/>
        </authorList>
    </citation>
    <scope>NUCLEOTIDE SEQUENCE</scope>
    <source>
        <strain evidence="4">DSM 21036</strain>
    </source>
</reference>
<dbReference type="Gene3D" id="1.10.10.10">
    <property type="entry name" value="Winged helix-like DNA-binding domain superfamily/Winged helix DNA-binding domain"/>
    <property type="match status" value="1"/>
</dbReference>
<keyword evidence="1" id="KW-0547">Nucleotide-binding</keyword>
<dbReference type="GO" id="GO:0003677">
    <property type="term" value="F:DNA binding"/>
    <property type="evidence" value="ECO:0007669"/>
    <property type="project" value="InterPro"/>
</dbReference>
<dbReference type="Pfam" id="PF13191">
    <property type="entry name" value="AAA_16"/>
    <property type="match status" value="1"/>
</dbReference>
<evidence type="ECO:0000256" key="1">
    <source>
        <dbReference type="ARBA" id="ARBA00022741"/>
    </source>
</evidence>
<dbReference type="SUPFAM" id="SSF52540">
    <property type="entry name" value="P-loop containing nucleoside triphosphate hydrolases"/>
    <property type="match status" value="1"/>
</dbReference>
<dbReference type="InterPro" id="IPR011990">
    <property type="entry name" value="TPR-like_helical_dom_sf"/>
</dbReference>
<dbReference type="AlphaFoldDB" id="A0A9X3S1U5"/>
<dbReference type="InterPro" id="IPR036388">
    <property type="entry name" value="WH-like_DNA-bd_sf"/>
</dbReference>
<dbReference type="InterPro" id="IPR016032">
    <property type="entry name" value="Sig_transdc_resp-reg_C-effctor"/>
</dbReference>
<dbReference type="GO" id="GO:0005524">
    <property type="term" value="F:ATP binding"/>
    <property type="evidence" value="ECO:0007669"/>
    <property type="project" value="UniProtKB-KW"/>
</dbReference>
<dbReference type="InterPro" id="IPR000792">
    <property type="entry name" value="Tscrpt_reg_LuxR_C"/>
</dbReference>
<dbReference type="SUPFAM" id="SSF48452">
    <property type="entry name" value="TPR-like"/>
    <property type="match status" value="1"/>
</dbReference>
<dbReference type="PANTHER" id="PTHR16305">
    <property type="entry name" value="TESTICULAR SOLUBLE ADENYLYL CYCLASE"/>
    <property type="match status" value="1"/>
</dbReference>
<sequence>MIGGGATVVGREAERAALRTFLAARDGPAALVLDGEAGIGKSTLWEEALQNAARSGCRVLRCRPAPAETQLAFAALADLLGGRKLADVVGTLAPPQRRALEAALLREDAGGAAQDVRAIAGGLLAVLRHLAAQQPVVVAIDDVQWLDAPSRAVLEFAARRASDDQVAVLLARRSPGGEELPLGLSQAFGAGRTTRVTLAPMTHGELHELLQTRLGLSVSRPVLRRLRELSGGNPFYALQLAVEGDGELPATLQGVVDARLAALPEPVVDLLQRVALLYDRRVDIVLALVQADGLDGSLDAALDAGVVETAGDRLAFTHPLLASAVHGRIGPERAAALHRRLAEFETTGEARALHLALAAAGPDAATADELETAADRAARRGAAETAARLAEHAARLTPRDAVSVAARRTVAAAEHHAAAGDPRRAYALTSDLVDRLEPGPERAEALSLLSWLHTSSAHFGESVRVGEQAIAEAADDDRLIAVTRQRLSTAERIRGELDASEAHARAAVEGARRAGDRAVEALALASLGLTRLLRGGGVGPELRDAAALEQRLPAFLGQQAPSLRLGLALLVTDAYDEARRVFAEAHDRALASGHEDARAMILSYRSAIERRAGDWQRARTLAEAAGELARQASSEQERNAGAANRALLEAGLGNEAEARALAVEGLDVARSMGDRAYEISFRGVLGALELSLDDPAAAGRRLAPATDELLRQGVVELGFHPEIVHNEIEALVVLGDHDRASRLTVHLELLAGRNPRPWMRGVAARSRALLLASGGELDAAREHARAAVAAHEGAGQPLELARTLIVSGALERRAKQRRAAREALERAVALLDALPAPLWAARAEAELARLGQRPAPSELSATEARIAALAAEGRSNPEIAAAVFVSRKTVEANLSKVYRKLGVRSRVELARRLSGP</sequence>
<dbReference type="GO" id="GO:0004016">
    <property type="term" value="F:adenylate cyclase activity"/>
    <property type="evidence" value="ECO:0007669"/>
    <property type="project" value="TreeGrafter"/>
</dbReference>
<dbReference type="Proteomes" id="UP001149140">
    <property type="component" value="Unassembled WGS sequence"/>
</dbReference>
<dbReference type="PANTHER" id="PTHR16305:SF35">
    <property type="entry name" value="TRANSCRIPTIONAL ACTIVATOR DOMAIN"/>
    <property type="match status" value="1"/>
</dbReference>
<protein>
    <submittedName>
        <fullName evidence="4">AAA family ATPase</fullName>
    </submittedName>
</protein>
<keyword evidence="2" id="KW-0067">ATP-binding</keyword>
<dbReference type="Gene3D" id="1.25.40.10">
    <property type="entry name" value="Tetratricopeptide repeat domain"/>
    <property type="match status" value="2"/>
</dbReference>
<evidence type="ECO:0000313" key="4">
    <source>
        <dbReference type="EMBL" id="MDA0161507.1"/>
    </source>
</evidence>
<dbReference type="GO" id="GO:0006355">
    <property type="term" value="P:regulation of DNA-templated transcription"/>
    <property type="evidence" value="ECO:0007669"/>
    <property type="project" value="InterPro"/>
</dbReference>
<accession>A0A9X3S1U5</accession>
<evidence type="ECO:0000313" key="5">
    <source>
        <dbReference type="Proteomes" id="UP001149140"/>
    </source>
</evidence>
<dbReference type="InterPro" id="IPR027417">
    <property type="entry name" value="P-loop_NTPase"/>
</dbReference>
<organism evidence="4 5">
    <name type="scientific">Solirubrobacter ginsenosidimutans</name>
    <dbReference type="NCBI Taxonomy" id="490573"/>
    <lineage>
        <taxon>Bacteria</taxon>
        <taxon>Bacillati</taxon>
        <taxon>Actinomycetota</taxon>
        <taxon>Thermoleophilia</taxon>
        <taxon>Solirubrobacterales</taxon>
        <taxon>Solirubrobacteraceae</taxon>
        <taxon>Solirubrobacter</taxon>
    </lineage>
</organism>
<feature type="domain" description="HTH luxR-type" evidence="3">
    <location>
        <begin position="852"/>
        <end position="916"/>
    </location>
</feature>
<dbReference type="Pfam" id="PF00196">
    <property type="entry name" value="GerE"/>
    <property type="match status" value="1"/>
</dbReference>
<dbReference type="RefSeq" id="WP_270040723.1">
    <property type="nucleotide sequence ID" value="NZ_JAPDOD010000012.1"/>
</dbReference>
<evidence type="ECO:0000256" key="2">
    <source>
        <dbReference type="ARBA" id="ARBA00022840"/>
    </source>
</evidence>
<dbReference type="PRINTS" id="PR00038">
    <property type="entry name" value="HTHLUXR"/>
</dbReference>
<dbReference type="SMART" id="SM00421">
    <property type="entry name" value="HTH_LUXR"/>
    <property type="match status" value="1"/>
</dbReference>
<proteinExistence type="predicted"/>